<protein>
    <recommendedName>
        <fullName evidence="3">DUF6534 domain-containing protein</fullName>
    </recommendedName>
</protein>
<dbReference type="InterPro" id="IPR045339">
    <property type="entry name" value="DUF6534"/>
</dbReference>
<evidence type="ECO:0000256" key="2">
    <source>
        <dbReference type="SAM" id="Phobius"/>
    </source>
</evidence>
<dbReference type="PANTHER" id="PTHR40465">
    <property type="entry name" value="CHROMOSOME 1, WHOLE GENOME SHOTGUN SEQUENCE"/>
    <property type="match status" value="1"/>
</dbReference>
<keyword evidence="2" id="KW-0472">Membrane</keyword>
<evidence type="ECO:0000313" key="4">
    <source>
        <dbReference type="EMBL" id="KAK7033456.1"/>
    </source>
</evidence>
<keyword evidence="2" id="KW-0812">Transmembrane</keyword>
<feature type="transmembrane region" description="Helical" evidence="2">
    <location>
        <begin position="92"/>
        <end position="113"/>
    </location>
</feature>
<feature type="transmembrane region" description="Helical" evidence="2">
    <location>
        <begin position="198"/>
        <end position="222"/>
    </location>
</feature>
<name>A0AAW0C4F4_9AGAR</name>
<feature type="transmembrane region" description="Helical" evidence="2">
    <location>
        <begin position="157"/>
        <end position="178"/>
    </location>
</feature>
<sequence>MSVALPSMDTITGALLVGTWAATLLYGMELVQLTYYFRHFPKDPPMLKLFVVFTCAIDTASIIGSYAGVYLYTITHANDPTYFLTQNWTIPMFAYITGALAASVQAFLVVRYYRLTKNIIITLTLGVLVLAALGGAWTSGIMITLHPAFADRGKLRIPAAIFLATAALTDLCIAAVLIWEFRKVKTGFVNTNSIIKKLVALTLQSGAAGATISIAGLIAFLFNNESNVPVGIIYSLGRIYILTMLANLNIRRSGRGGSQATSTSVNALSGDRVPPSRSEFAEDLGGIHVHRTAVVHIDNRQDYSDSSVERARVKDTPVVEIEMMDNLRKTDLWVDS</sequence>
<accession>A0AAW0C4F4</accession>
<gene>
    <name evidence="4" type="ORF">R3P38DRAFT_795434</name>
</gene>
<proteinExistence type="predicted"/>
<feature type="transmembrane region" description="Helical" evidence="2">
    <location>
        <begin position="49"/>
        <end position="72"/>
    </location>
</feature>
<dbReference type="Pfam" id="PF20152">
    <property type="entry name" value="DUF6534"/>
    <property type="match status" value="1"/>
</dbReference>
<feature type="transmembrane region" description="Helical" evidence="2">
    <location>
        <begin position="228"/>
        <end position="248"/>
    </location>
</feature>
<reference evidence="4 5" key="1">
    <citation type="journal article" date="2024" name="J Genomics">
        <title>Draft genome sequencing and assembly of Favolaschia claudopus CIRM-BRFM 2984 isolated from oak limbs.</title>
        <authorList>
            <person name="Navarro D."/>
            <person name="Drula E."/>
            <person name="Chaduli D."/>
            <person name="Cazenave R."/>
            <person name="Ahrendt S."/>
            <person name="Wang J."/>
            <person name="Lipzen A."/>
            <person name="Daum C."/>
            <person name="Barry K."/>
            <person name="Grigoriev I.V."/>
            <person name="Favel A."/>
            <person name="Rosso M.N."/>
            <person name="Martin F."/>
        </authorList>
    </citation>
    <scope>NUCLEOTIDE SEQUENCE [LARGE SCALE GENOMIC DNA]</scope>
    <source>
        <strain evidence="4 5">CIRM-BRFM 2984</strain>
    </source>
</reference>
<comment type="caution">
    <text evidence="4">The sequence shown here is derived from an EMBL/GenBank/DDBJ whole genome shotgun (WGS) entry which is preliminary data.</text>
</comment>
<feature type="transmembrane region" description="Helical" evidence="2">
    <location>
        <begin position="120"/>
        <end position="145"/>
    </location>
</feature>
<dbReference type="Proteomes" id="UP001362999">
    <property type="component" value="Unassembled WGS sequence"/>
</dbReference>
<keyword evidence="2" id="KW-1133">Transmembrane helix</keyword>
<dbReference type="PANTHER" id="PTHR40465:SF1">
    <property type="entry name" value="DUF6534 DOMAIN-CONTAINING PROTEIN"/>
    <property type="match status" value="1"/>
</dbReference>
<feature type="transmembrane region" description="Helical" evidence="2">
    <location>
        <begin position="12"/>
        <end position="37"/>
    </location>
</feature>
<evidence type="ECO:0000313" key="5">
    <source>
        <dbReference type="Proteomes" id="UP001362999"/>
    </source>
</evidence>
<keyword evidence="5" id="KW-1185">Reference proteome</keyword>
<dbReference type="AlphaFoldDB" id="A0AAW0C4F4"/>
<evidence type="ECO:0000259" key="3">
    <source>
        <dbReference type="Pfam" id="PF20152"/>
    </source>
</evidence>
<evidence type="ECO:0000256" key="1">
    <source>
        <dbReference type="SAM" id="MobiDB-lite"/>
    </source>
</evidence>
<feature type="region of interest" description="Disordered" evidence="1">
    <location>
        <begin position="253"/>
        <end position="277"/>
    </location>
</feature>
<feature type="compositionally biased region" description="Polar residues" evidence="1">
    <location>
        <begin position="258"/>
        <end position="267"/>
    </location>
</feature>
<organism evidence="4 5">
    <name type="scientific">Favolaschia claudopus</name>
    <dbReference type="NCBI Taxonomy" id="2862362"/>
    <lineage>
        <taxon>Eukaryota</taxon>
        <taxon>Fungi</taxon>
        <taxon>Dikarya</taxon>
        <taxon>Basidiomycota</taxon>
        <taxon>Agaricomycotina</taxon>
        <taxon>Agaricomycetes</taxon>
        <taxon>Agaricomycetidae</taxon>
        <taxon>Agaricales</taxon>
        <taxon>Marasmiineae</taxon>
        <taxon>Mycenaceae</taxon>
        <taxon>Favolaschia</taxon>
    </lineage>
</organism>
<dbReference type="EMBL" id="JAWWNJ010000023">
    <property type="protein sequence ID" value="KAK7033456.1"/>
    <property type="molecule type" value="Genomic_DNA"/>
</dbReference>
<feature type="domain" description="DUF6534" evidence="3">
    <location>
        <begin position="166"/>
        <end position="253"/>
    </location>
</feature>